<proteinExistence type="predicted"/>
<reference evidence="2 3" key="1">
    <citation type="submission" date="2014-04" db="EMBL/GenBank/DDBJ databases">
        <title>Genome assembly of Hyalangium minutum DSM 14724.</title>
        <authorList>
            <person name="Sharma G."/>
            <person name="Subramanian S."/>
        </authorList>
    </citation>
    <scope>NUCLEOTIDE SEQUENCE [LARGE SCALE GENOMIC DNA]</scope>
    <source>
        <strain evidence="2 3">DSM 14724</strain>
    </source>
</reference>
<evidence type="ECO:0000313" key="2">
    <source>
        <dbReference type="EMBL" id="KFE71772.1"/>
    </source>
</evidence>
<keyword evidence="1" id="KW-0802">TPR repeat</keyword>
<organism evidence="2 3">
    <name type="scientific">Hyalangium minutum</name>
    <dbReference type="NCBI Taxonomy" id="394096"/>
    <lineage>
        <taxon>Bacteria</taxon>
        <taxon>Pseudomonadati</taxon>
        <taxon>Myxococcota</taxon>
        <taxon>Myxococcia</taxon>
        <taxon>Myxococcales</taxon>
        <taxon>Cystobacterineae</taxon>
        <taxon>Archangiaceae</taxon>
        <taxon>Hyalangium</taxon>
    </lineage>
</organism>
<dbReference type="STRING" id="394096.DB31_0033"/>
<dbReference type="SMART" id="SM00028">
    <property type="entry name" value="TPR"/>
    <property type="match status" value="2"/>
</dbReference>
<dbReference type="InterPro" id="IPR019734">
    <property type="entry name" value="TPR_rpt"/>
</dbReference>
<dbReference type="SUPFAM" id="SSF48452">
    <property type="entry name" value="TPR-like"/>
    <property type="match status" value="1"/>
</dbReference>
<dbReference type="Pfam" id="PF13181">
    <property type="entry name" value="TPR_8"/>
    <property type="match status" value="1"/>
</dbReference>
<dbReference type="RefSeq" id="WP_044180472.1">
    <property type="nucleotide sequence ID" value="NZ_JMCB01000001.1"/>
</dbReference>
<dbReference type="PANTHER" id="PTHR46014">
    <property type="entry name" value="TETRATRICOPEPTIDE REPEAT PROTEIN 1"/>
    <property type="match status" value="1"/>
</dbReference>
<dbReference type="InterPro" id="IPR011990">
    <property type="entry name" value="TPR-like_helical_dom_sf"/>
</dbReference>
<dbReference type="InterPro" id="IPR052769">
    <property type="entry name" value="TPR_domain_protein"/>
</dbReference>
<protein>
    <submittedName>
        <fullName evidence="2">Tetratricopeptide repeat protein</fullName>
    </submittedName>
</protein>
<dbReference type="EMBL" id="JMCB01000001">
    <property type="protein sequence ID" value="KFE71772.1"/>
    <property type="molecule type" value="Genomic_DNA"/>
</dbReference>
<dbReference type="Proteomes" id="UP000028725">
    <property type="component" value="Unassembled WGS sequence"/>
</dbReference>
<dbReference type="OrthoDB" id="5513993at2"/>
<dbReference type="PANTHER" id="PTHR46014:SF1">
    <property type="entry name" value="TETRATRICOPEPTIDE REPEAT PROTEIN 1"/>
    <property type="match status" value="1"/>
</dbReference>
<dbReference type="PROSITE" id="PS50005">
    <property type="entry name" value="TPR"/>
    <property type="match status" value="1"/>
</dbReference>
<keyword evidence="3" id="KW-1185">Reference proteome</keyword>
<evidence type="ECO:0000256" key="1">
    <source>
        <dbReference type="PROSITE-ProRule" id="PRU00339"/>
    </source>
</evidence>
<sequence length="167" mass="18420">MSDTPQKPGSAKAPSKEELGEMLVAGDITPAQYLGLSQKQLYEIATMGNNMLKRGDLEKARDIFLGLVAASPYDSVFHVNLAFAYHQLKQLPEALEEYTTSLRLNIANVDALVGRSELYLQEGKLEDALKDILAALKLDPEAKRDTTKRARATLAMLQKKADEALEE</sequence>
<dbReference type="AlphaFoldDB" id="A0A085WVQ9"/>
<accession>A0A085WVQ9</accession>
<gene>
    <name evidence="2" type="ORF">DB31_0033</name>
</gene>
<comment type="caution">
    <text evidence="2">The sequence shown here is derived from an EMBL/GenBank/DDBJ whole genome shotgun (WGS) entry which is preliminary data.</text>
</comment>
<dbReference type="Gene3D" id="1.25.40.10">
    <property type="entry name" value="Tetratricopeptide repeat domain"/>
    <property type="match status" value="1"/>
</dbReference>
<name>A0A085WVQ9_9BACT</name>
<evidence type="ECO:0000313" key="3">
    <source>
        <dbReference type="Proteomes" id="UP000028725"/>
    </source>
</evidence>
<feature type="repeat" description="TPR" evidence="1">
    <location>
        <begin position="109"/>
        <end position="142"/>
    </location>
</feature>